<sequence length="535" mass="60279">MASSYVRTNVTLAGRSKRSETDVVSANGKYTRGENEQCNMKLSMLVESRCLPISRLPLLRIWGWLASGMGMSGMACVTCHKPVWRANSLVMACGNNDLEKIGTQTRFTGKCMEWTPHTGQPLVEPPTTHCARTGLGLGWLGQTGLSTSLELPYVSSRNATERLKSRKHHKNRANGPYEYEFEWSAYLDGTLYNTKFSSVLELRRIYHRGREFLEAIQYVKLSDKQIGNIRLPFYEDTNFEDHENPELTVISNAAIPQIAKILAAWDQQHSAMQSLSIFTGSKHINRVQKSSEWMVALGLALTPGLEAVLAPANIRLLQYKSLAHLHHEERLARVTGIGSALLHFLVVQHELKEPLNLNGDLVNDLWDNSVITCGGDGKAALQAMPYSVWSRTRSSTHWRPPLYRRLRNSQFASTEAIAVTVSKHKAEEQLEGLKEPKRSKLEEPKKVKAQQKTKNPGEGINRVAPGNNRRILPWRKPLVTAKITREWGGQGVFYSPREPLCRKYQKAHLSGVSERKPIKAQAQARQARTAKFKLR</sequence>
<feature type="region of interest" description="Disordered" evidence="1">
    <location>
        <begin position="515"/>
        <end position="535"/>
    </location>
</feature>
<feature type="region of interest" description="Disordered" evidence="1">
    <location>
        <begin position="427"/>
        <end position="467"/>
    </location>
</feature>
<organism evidence="2 3">
    <name type="scientific">Mycena metata</name>
    <dbReference type="NCBI Taxonomy" id="1033252"/>
    <lineage>
        <taxon>Eukaryota</taxon>
        <taxon>Fungi</taxon>
        <taxon>Dikarya</taxon>
        <taxon>Basidiomycota</taxon>
        <taxon>Agaricomycotina</taxon>
        <taxon>Agaricomycetes</taxon>
        <taxon>Agaricomycetidae</taxon>
        <taxon>Agaricales</taxon>
        <taxon>Marasmiineae</taxon>
        <taxon>Mycenaceae</taxon>
        <taxon>Mycena</taxon>
    </lineage>
</organism>
<evidence type="ECO:0000313" key="2">
    <source>
        <dbReference type="EMBL" id="KAJ7729595.1"/>
    </source>
</evidence>
<keyword evidence="3" id="KW-1185">Reference proteome</keyword>
<gene>
    <name evidence="2" type="ORF">B0H16DRAFT_1469979</name>
</gene>
<feature type="compositionally biased region" description="Basic and acidic residues" evidence="1">
    <location>
        <begin position="427"/>
        <end position="446"/>
    </location>
</feature>
<proteinExistence type="predicted"/>
<reference evidence="2" key="1">
    <citation type="submission" date="2023-03" db="EMBL/GenBank/DDBJ databases">
        <title>Massive genome expansion in bonnet fungi (Mycena s.s.) driven by repeated elements and novel gene families across ecological guilds.</title>
        <authorList>
            <consortium name="Lawrence Berkeley National Laboratory"/>
            <person name="Harder C.B."/>
            <person name="Miyauchi S."/>
            <person name="Viragh M."/>
            <person name="Kuo A."/>
            <person name="Thoen E."/>
            <person name="Andreopoulos B."/>
            <person name="Lu D."/>
            <person name="Skrede I."/>
            <person name="Drula E."/>
            <person name="Henrissat B."/>
            <person name="Morin E."/>
            <person name="Kohler A."/>
            <person name="Barry K."/>
            <person name="LaButti K."/>
            <person name="Morin E."/>
            <person name="Salamov A."/>
            <person name="Lipzen A."/>
            <person name="Mereny Z."/>
            <person name="Hegedus B."/>
            <person name="Baldrian P."/>
            <person name="Stursova M."/>
            <person name="Weitz H."/>
            <person name="Taylor A."/>
            <person name="Grigoriev I.V."/>
            <person name="Nagy L.G."/>
            <person name="Martin F."/>
            <person name="Kauserud H."/>
        </authorList>
    </citation>
    <scope>NUCLEOTIDE SEQUENCE</scope>
    <source>
        <strain evidence="2">CBHHK182m</strain>
    </source>
</reference>
<name>A0AAD7MRM2_9AGAR</name>
<dbReference type="AlphaFoldDB" id="A0AAD7MRM2"/>
<dbReference type="EMBL" id="JARKIB010000164">
    <property type="protein sequence ID" value="KAJ7729595.1"/>
    <property type="molecule type" value="Genomic_DNA"/>
</dbReference>
<comment type="caution">
    <text evidence="2">The sequence shown here is derived from an EMBL/GenBank/DDBJ whole genome shotgun (WGS) entry which is preliminary data.</text>
</comment>
<evidence type="ECO:0000313" key="3">
    <source>
        <dbReference type="Proteomes" id="UP001215598"/>
    </source>
</evidence>
<accession>A0AAD7MRM2</accession>
<protein>
    <submittedName>
        <fullName evidence="2">Uncharacterized protein</fullName>
    </submittedName>
</protein>
<evidence type="ECO:0000256" key="1">
    <source>
        <dbReference type="SAM" id="MobiDB-lite"/>
    </source>
</evidence>
<dbReference type="Proteomes" id="UP001215598">
    <property type="component" value="Unassembled WGS sequence"/>
</dbReference>